<sequence>MFARPVGKPGSAAQRILILSRHDYRTKRRASVHFIAEALAAQGHHVDFLSIGFSRLSRKRGDSRLFLEDRANRWETVDGVNSFLWRSPWHAVDVGPRFIRQRLGPVYDLWSRLSCRALDDAARQASIIFVESGTAPMFLARLRRIAPRARIVYRAADLLPTVGVHPHVQKVLERDAAMIDLIVAVARPMLPHFAAFHDRAVFLSHGVDRRRLSASSPNPYRRSGNVVTAGSMLFDAQIIATAAEHFPRLDFHLIGTPGGTFPSNVHLHAEMPFAQTLPYLQHADIGVAPYRPGPGTEYLVDSSLKLLQFGALGLPAVCPAFAAGDHALRFGYAPDDRDSIIAAFEGALAADPRPLPVPDWSEVAERLVEIALG</sequence>
<dbReference type="Proteomes" id="UP000244162">
    <property type="component" value="Unassembled WGS sequence"/>
</dbReference>
<dbReference type="AlphaFoldDB" id="A0A2T5FZ91"/>
<feature type="domain" description="Glucuronosyltransferase GumK N-terminal" evidence="1">
    <location>
        <begin position="18"/>
        <end position="184"/>
    </location>
</feature>
<evidence type="ECO:0000259" key="1">
    <source>
        <dbReference type="Pfam" id="PF22059"/>
    </source>
</evidence>
<comment type="caution">
    <text evidence="2">The sequence shown here is derived from an EMBL/GenBank/DDBJ whole genome shotgun (WGS) entry which is preliminary data.</text>
</comment>
<proteinExistence type="predicted"/>
<evidence type="ECO:0000313" key="3">
    <source>
        <dbReference type="Proteomes" id="UP000244162"/>
    </source>
</evidence>
<keyword evidence="3" id="KW-1185">Reference proteome</keyword>
<dbReference type="EMBL" id="NWBU01000006">
    <property type="protein sequence ID" value="PTQ11883.1"/>
    <property type="molecule type" value="Genomic_DNA"/>
</dbReference>
<reference evidence="2 3" key="1">
    <citation type="submission" date="2017-09" db="EMBL/GenBank/DDBJ databases">
        <title>Sphingomonas panjinensis sp.nov., isolated from oil-contaminated soil.</title>
        <authorList>
            <person name="Wang L."/>
            <person name="Chen L."/>
        </authorList>
    </citation>
    <scope>NUCLEOTIDE SEQUENCE [LARGE SCALE GENOMIC DNA]</scope>
    <source>
        <strain evidence="2 3">FW-11</strain>
    </source>
</reference>
<dbReference type="Gene3D" id="3.40.50.2000">
    <property type="entry name" value="Glycogen Phosphorylase B"/>
    <property type="match status" value="1"/>
</dbReference>
<gene>
    <name evidence="2" type="ORF">CLG96_07605</name>
</gene>
<dbReference type="Gene3D" id="3.40.50.11010">
    <property type="match status" value="1"/>
</dbReference>
<dbReference type="OrthoDB" id="495599at2"/>
<evidence type="ECO:0000313" key="2">
    <source>
        <dbReference type="EMBL" id="PTQ11883.1"/>
    </source>
</evidence>
<accession>A0A2T5FZ91</accession>
<dbReference type="SUPFAM" id="SSF53756">
    <property type="entry name" value="UDP-Glycosyltransferase/glycogen phosphorylase"/>
    <property type="match status" value="1"/>
</dbReference>
<name>A0A2T5FZ91_9SPHN</name>
<protein>
    <submittedName>
        <fullName evidence="2">Polysaccharide biosynthesis protein GumK</fullName>
    </submittedName>
</protein>
<organism evidence="2 3">
    <name type="scientific">Sphingomonas oleivorans</name>
    <dbReference type="NCBI Taxonomy" id="1735121"/>
    <lineage>
        <taxon>Bacteria</taxon>
        <taxon>Pseudomonadati</taxon>
        <taxon>Pseudomonadota</taxon>
        <taxon>Alphaproteobacteria</taxon>
        <taxon>Sphingomonadales</taxon>
        <taxon>Sphingomonadaceae</taxon>
        <taxon>Sphingomonas</taxon>
    </lineage>
</organism>
<dbReference type="InterPro" id="IPR054299">
    <property type="entry name" value="GumK_N"/>
</dbReference>
<dbReference type="Pfam" id="PF22059">
    <property type="entry name" value="GumK_N"/>
    <property type="match status" value="1"/>
</dbReference>